<keyword evidence="2" id="KW-1185">Reference proteome</keyword>
<dbReference type="Proteomes" id="UP000187046">
    <property type="component" value="Unassembled WGS sequence"/>
</dbReference>
<accession>A0ABX3IAV7</accession>
<name>A0ABX3IAV7_9BACI</name>
<protein>
    <recommendedName>
        <fullName evidence="3">Transposase</fullName>
    </recommendedName>
</protein>
<evidence type="ECO:0000313" key="1">
    <source>
        <dbReference type="EMBL" id="OMI30621.1"/>
    </source>
</evidence>
<gene>
    <name evidence="1" type="ORF">BTA31_00720</name>
</gene>
<organism evidence="1 2">
    <name type="scientific">Bacillus haynesii</name>
    <dbReference type="NCBI Taxonomy" id="1925021"/>
    <lineage>
        <taxon>Bacteria</taxon>
        <taxon>Bacillati</taxon>
        <taxon>Bacillota</taxon>
        <taxon>Bacilli</taxon>
        <taxon>Bacillales</taxon>
        <taxon>Bacillaceae</taxon>
        <taxon>Bacillus</taxon>
    </lineage>
</organism>
<proteinExistence type="predicted"/>
<evidence type="ECO:0008006" key="3">
    <source>
        <dbReference type="Google" id="ProtNLM"/>
    </source>
</evidence>
<reference evidence="1 2" key="1">
    <citation type="submission" date="2016-12" db="EMBL/GenBank/DDBJ databases">
        <title>Bacillus phylogenomics.</title>
        <authorList>
            <person name="Dunlap C."/>
        </authorList>
    </citation>
    <scope>NUCLEOTIDE SEQUENCE [LARGE SCALE GENOMIC DNA]</scope>
    <source>
        <strain evidence="1 2">NRRL B-41327</strain>
    </source>
</reference>
<dbReference type="EMBL" id="MRBL01000001">
    <property type="protein sequence ID" value="OMI30621.1"/>
    <property type="molecule type" value="Genomic_DNA"/>
</dbReference>
<evidence type="ECO:0000313" key="2">
    <source>
        <dbReference type="Proteomes" id="UP000187046"/>
    </source>
</evidence>
<sequence length="98" mass="11655">MMFFPLPRRMPLSFQRWSVLKRACNATIPLNLPTDHMNQIITGQYQKNRKKLPKTDMISQLHQWAIITGFIRRKKKKRAYRLSFAGKNEYIPCFKLSA</sequence>
<comment type="caution">
    <text evidence="1">The sequence shown here is derived from an EMBL/GenBank/DDBJ whole genome shotgun (WGS) entry which is preliminary data.</text>
</comment>